<keyword evidence="1" id="KW-0472">Membrane</keyword>
<evidence type="ECO:0000313" key="2">
    <source>
        <dbReference type="EMBL" id="SEV83736.1"/>
    </source>
</evidence>
<dbReference type="Proteomes" id="UP000199701">
    <property type="component" value="Unassembled WGS sequence"/>
</dbReference>
<feature type="transmembrane region" description="Helical" evidence="1">
    <location>
        <begin position="46"/>
        <end position="64"/>
    </location>
</feature>
<dbReference type="STRING" id="99656.SAMN05421659_101222"/>
<evidence type="ECO:0000256" key="1">
    <source>
        <dbReference type="SAM" id="Phobius"/>
    </source>
</evidence>
<accession>A0A1I0M7P1</accession>
<dbReference type="RefSeq" id="WP_092449717.1">
    <property type="nucleotide sequence ID" value="NZ_FOJI01000001.1"/>
</dbReference>
<gene>
    <name evidence="2" type="ORF">SAMN05421659_101222</name>
</gene>
<dbReference type="OrthoDB" id="9791568at2"/>
<proteinExistence type="predicted"/>
<keyword evidence="1" id="KW-1133">Transmembrane helix</keyword>
<feature type="transmembrane region" description="Helical" evidence="1">
    <location>
        <begin position="12"/>
        <end position="34"/>
    </location>
</feature>
<name>A0A1I0M7P1_9FIRM</name>
<dbReference type="AlphaFoldDB" id="A0A1I0M7P1"/>
<sequence length="148" mass="17055">MNNKLIRTTKLLLDFMFFIGILVTVLMFLIIKLYGRYNIYFKDNAISLTILFSLSGFFAVLVIFELRKIFKTVIDDDCFINENVVSLRRMGNYSFLIALITAFRLIIYITPGVIVVVVVFLIAGLFSKVLSQVFDKAIIYKLENDLTI</sequence>
<evidence type="ECO:0008006" key="4">
    <source>
        <dbReference type="Google" id="ProtNLM"/>
    </source>
</evidence>
<keyword evidence="3" id="KW-1185">Reference proteome</keyword>
<dbReference type="Pfam" id="PF11188">
    <property type="entry name" value="DUF2975"/>
    <property type="match status" value="1"/>
</dbReference>
<organism evidence="2 3">
    <name type="scientific">[Clostridium] fimetarium</name>
    <dbReference type="NCBI Taxonomy" id="99656"/>
    <lineage>
        <taxon>Bacteria</taxon>
        <taxon>Bacillati</taxon>
        <taxon>Bacillota</taxon>
        <taxon>Clostridia</taxon>
        <taxon>Lachnospirales</taxon>
        <taxon>Lachnospiraceae</taxon>
    </lineage>
</organism>
<dbReference type="InterPro" id="IPR021354">
    <property type="entry name" value="DUF2975"/>
</dbReference>
<evidence type="ECO:0000313" key="3">
    <source>
        <dbReference type="Proteomes" id="UP000199701"/>
    </source>
</evidence>
<feature type="transmembrane region" description="Helical" evidence="1">
    <location>
        <begin position="95"/>
        <end position="126"/>
    </location>
</feature>
<reference evidence="2 3" key="1">
    <citation type="submission" date="2016-10" db="EMBL/GenBank/DDBJ databases">
        <authorList>
            <person name="de Groot N.N."/>
        </authorList>
    </citation>
    <scope>NUCLEOTIDE SEQUENCE [LARGE SCALE GENOMIC DNA]</scope>
    <source>
        <strain evidence="2 3">DSM 9179</strain>
    </source>
</reference>
<keyword evidence="1" id="KW-0812">Transmembrane</keyword>
<protein>
    <recommendedName>
        <fullName evidence="4">DUF2975 domain-containing protein</fullName>
    </recommendedName>
</protein>
<dbReference type="EMBL" id="FOJI01000001">
    <property type="protein sequence ID" value="SEV83736.1"/>
    <property type="molecule type" value="Genomic_DNA"/>
</dbReference>